<feature type="domain" description="Transposase IS204/IS1001/IS1096/IS1165 DDE" evidence="2">
    <location>
        <begin position="1"/>
        <end position="81"/>
    </location>
</feature>
<evidence type="ECO:0000259" key="2">
    <source>
        <dbReference type="Pfam" id="PF01610"/>
    </source>
</evidence>
<accession>A0A5C6M1X9</accession>
<dbReference type="AlphaFoldDB" id="A0A5C6M1X9"/>
<dbReference type="Proteomes" id="UP000321083">
    <property type="component" value="Unassembled WGS sequence"/>
</dbReference>
<name>A0A5C6M1X9_9PLAN</name>
<feature type="region of interest" description="Disordered" evidence="1">
    <location>
        <begin position="1"/>
        <end position="23"/>
    </location>
</feature>
<organism evidence="3 4">
    <name type="scientific">Planctomyces bekefii</name>
    <dbReference type="NCBI Taxonomy" id="1653850"/>
    <lineage>
        <taxon>Bacteria</taxon>
        <taxon>Pseudomonadati</taxon>
        <taxon>Planctomycetota</taxon>
        <taxon>Planctomycetia</taxon>
        <taxon>Planctomycetales</taxon>
        <taxon>Planctomycetaceae</taxon>
        <taxon>Planctomyces</taxon>
    </lineage>
</organism>
<evidence type="ECO:0000256" key="1">
    <source>
        <dbReference type="SAM" id="MobiDB-lite"/>
    </source>
</evidence>
<dbReference type="EMBL" id="SRHE01000518">
    <property type="protein sequence ID" value="TWW08756.1"/>
    <property type="molecule type" value="Genomic_DNA"/>
</dbReference>
<protein>
    <recommendedName>
        <fullName evidence="2">Transposase IS204/IS1001/IS1096/IS1165 DDE domain-containing protein</fullName>
    </recommendedName>
</protein>
<dbReference type="Pfam" id="PF01610">
    <property type="entry name" value="DDE_Tnp_ISL3"/>
    <property type="match status" value="1"/>
</dbReference>
<evidence type="ECO:0000313" key="3">
    <source>
        <dbReference type="EMBL" id="TWW08756.1"/>
    </source>
</evidence>
<keyword evidence="4" id="KW-1185">Reference proteome</keyword>
<comment type="caution">
    <text evidence="3">The sequence shown here is derived from an EMBL/GenBank/DDBJ whole genome shotgun (WGS) entry which is preliminary data.</text>
</comment>
<gene>
    <name evidence="3" type="ORF">E3A20_21160</name>
</gene>
<dbReference type="InterPro" id="IPR002560">
    <property type="entry name" value="Transposase_DDE"/>
</dbReference>
<evidence type="ECO:0000313" key="4">
    <source>
        <dbReference type="Proteomes" id="UP000321083"/>
    </source>
</evidence>
<proteinExistence type="predicted"/>
<reference evidence="3 4" key="2">
    <citation type="submission" date="2019-08" db="EMBL/GenBank/DDBJ databases">
        <authorList>
            <person name="Henke P."/>
        </authorList>
    </citation>
    <scope>NUCLEOTIDE SEQUENCE [LARGE SCALE GENOMIC DNA]</scope>
    <source>
        <strain evidence="3">Phe10_nw2017</strain>
    </source>
</reference>
<feature type="compositionally biased region" description="Basic and acidic residues" evidence="1">
    <location>
        <begin position="9"/>
        <end position="22"/>
    </location>
</feature>
<sequence length="91" mass="10655">MQKATTVTEKVRRGEHRPRMTDNYDSLNKAKYVRLTSFKNLTEKRRRLFDTTYARQLQTEKAWASKEMLRDLWGKITVASAITFPTTGTGR</sequence>
<reference evidence="3 4" key="1">
    <citation type="submission" date="2019-08" db="EMBL/GenBank/DDBJ databases">
        <title>100 year-old enigma solved: identification of Planctomyces bekefii, the type genus and species of the phylum Planctomycetes.</title>
        <authorList>
            <person name="Svetlana D.N."/>
            <person name="Overmann J."/>
        </authorList>
    </citation>
    <scope>NUCLEOTIDE SEQUENCE [LARGE SCALE GENOMIC DNA]</scope>
    <source>
        <strain evidence="3">Phe10_nw2017</strain>
    </source>
</reference>